<proteinExistence type="predicted"/>
<dbReference type="AlphaFoldDB" id="A0AA39EYX9"/>
<sequence>MGTANNERVIDITKIYERLGELTCKSILGFHASTGCDHNPAFFNKGNKRPFSILKKKHYQEAFAALGDNIEKLCPSALQPQEHGWIYDEDKYFLKWFDGGQLPGFVAESVQSPSEKVFLTMKMLTIFKTGKTSIVALDQRKCGVPMKIVAEVAEGAEVDGVAEVAEDAEDAEVVK</sequence>
<comment type="caution">
    <text evidence="1">The sequence shown here is derived from an EMBL/GenBank/DDBJ whole genome shotgun (WGS) entry which is preliminary data.</text>
</comment>
<reference evidence="1" key="2">
    <citation type="submission" date="2023-03" db="EMBL/GenBank/DDBJ databases">
        <authorList>
            <person name="Inwood S.N."/>
            <person name="Skelly J.G."/>
            <person name="Guhlin J."/>
            <person name="Harrop T.W.R."/>
            <person name="Goldson S.G."/>
            <person name="Dearden P.K."/>
        </authorList>
    </citation>
    <scope>NUCLEOTIDE SEQUENCE</scope>
    <source>
        <strain evidence="1">Irish</strain>
        <tissue evidence="1">Whole body</tissue>
    </source>
</reference>
<gene>
    <name evidence="1" type="ORF">PV328_007675</name>
</gene>
<reference evidence="1" key="1">
    <citation type="journal article" date="2023" name="bioRxiv">
        <title>Scaffold-level genome assemblies of two parasitoid biocontrol wasps reveal the parthenogenesis mechanism and an associated novel virus.</title>
        <authorList>
            <person name="Inwood S."/>
            <person name="Skelly J."/>
            <person name="Guhlin J."/>
            <person name="Harrop T."/>
            <person name="Goldson S."/>
            <person name="Dearden P."/>
        </authorList>
    </citation>
    <scope>NUCLEOTIDE SEQUENCE</scope>
    <source>
        <strain evidence="1">Irish</strain>
        <tissue evidence="1">Whole body</tissue>
    </source>
</reference>
<evidence type="ECO:0000313" key="2">
    <source>
        <dbReference type="Proteomes" id="UP001168990"/>
    </source>
</evidence>
<name>A0AA39EYX9_9HYME</name>
<protein>
    <submittedName>
        <fullName evidence="1">Uncharacterized protein</fullName>
    </submittedName>
</protein>
<evidence type="ECO:0000313" key="1">
    <source>
        <dbReference type="EMBL" id="KAK0160247.1"/>
    </source>
</evidence>
<accession>A0AA39EYX9</accession>
<dbReference type="Proteomes" id="UP001168990">
    <property type="component" value="Unassembled WGS sequence"/>
</dbReference>
<organism evidence="1 2">
    <name type="scientific">Microctonus aethiopoides</name>
    <dbReference type="NCBI Taxonomy" id="144406"/>
    <lineage>
        <taxon>Eukaryota</taxon>
        <taxon>Metazoa</taxon>
        <taxon>Ecdysozoa</taxon>
        <taxon>Arthropoda</taxon>
        <taxon>Hexapoda</taxon>
        <taxon>Insecta</taxon>
        <taxon>Pterygota</taxon>
        <taxon>Neoptera</taxon>
        <taxon>Endopterygota</taxon>
        <taxon>Hymenoptera</taxon>
        <taxon>Apocrita</taxon>
        <taxon>Ichneumonoidea</taxon>
        <taxon>Braconidae</taxon>
        <taxon>Euphorinae</taxon>
        <taxon>Microctonus</taxon>
    </lineage>
</organism>
<dbReference type="EMBL" id="JAQQBS010001423">
    <property type="protein sequence ID" value="KAK0160247.1"/>
    <property type="molecule type" value="Genomic_DNA"/>
</dbReference>
<keyword evidence="2" id="KW-1185">Reference proteome</keyword>